<dbReference type="CDD" id="cd12797">
    <property type="entry name" value="M23_peptidase"/>
    <property type="match status" value="1"/>
</dbReference>
<dbReference type="Proteomes" id="UP000234331">
    <property type="component" value="Unassembled WGS sequence"/>
</dbReference>
<evidence type="ECO:0000313" key="5">
    <source>
        <dbReference type="Proteomes" id="UP000234331"/>
    </source>
</evidence>
<keyword evidence="5" id="KW-1185">Reference proteome</keyword>
<dbReference type="PANTHER" id="PTHR21666">
    <property type="entry name" value="PEPTIDASE-RELATED"/>
    <property type="match status" value="1"/>
</dbReference>
<dbReference type="EMBL" id="FZMO01000445">
    <property type="protein sequence ID" value="SNQ50682.1"/>
    <property type="molecule type" value="Genomic_DNA"/>
</dbReference>
<dbReference type="RefSeq" id="WP_165818594.1">
    <property type="nucleotide sequence ID" value="NZ_FZMO01000445.1"/>
</dbReference>
<proteinExistence type="predicted"/>
<organism evidence="4 5">
    <name type="scientific">Frankia canadensis</name>
    <dbReference type="NCBI Taxonomy" id="1836972"/>
    <lineage>
        <taxon>Bacteria</taxon>
        <taxon>Bacillati</taxon>
        <taxon>Actinomycetota</taxon>
        <taxon>Actinomycetes</taxon>
        <taxon>Frankiales</taxon>
        <taxon>Frankiaceae</taxon>
        <taxon>Frankia</taxon>
    </lineage>
</organism>
<feature type="domain" description="M23ase beta-sheet core" evidence="3">
    <location>
        <begin position="109"/>
        <end position="192"/>
    </location>
</feature>
<dbReference type="AlphaFoldDB" id="A0A2I2KYD3"/>
<reference evidence="4 5" key="1">
    <citation type="submission" date="2017-06" db="EMBL/GenBank/DDBJ databases">
        <authorList>
            <person name="Kim H.J."/>
            <person name="Triplett B.A."/>
        </authorList>
    </citation>
    <scope>NUCLEOTIDE SEQUENCE [LARGE SCALE GENOMIC DNA]</scope>
    <source>
        <strain evidence="4">FRACA_ARgP5</strain>
    </source>
</reference>
<evidence type="ECO:0000313" key="4">
    <source>
        <dbReference type="EMBL" id="SNQ50682.1"/>
    </source>
</evidence>
<dbReference type="InterPro" id="IPR016047">
    <property type="entry name" value="M23ase_b-sheet_dom"/>
</dbReference>
<evidence type="ECO:0000256" key="1">
    <source>
        <dbReference type="SAM" id="MobiDB-lite"/>
    </source>
</evidence>
<dbReference type="InterPro" id="IPR011055">
    <property type="entry name" value="Dup_hybrid_motif"/>
</dbReference>
<dbReference type="InterPro" id="IPR050570">
    <property type="entry name" value="Cell_wall_metabolism_enzyme"/>
</dbReference>
<dbReference type="SUPFAM" id="SSF51261">
    <property type="entry name" value="Duplicated hybrid motif"/>
    <property type="match status" value="1"/>
</dbReference>
<keyword evidence="2" id="KW-0812">Transmembrane</keyword>
<dbReference type="Pfam" id="PF01551">
    <property type="entry name" value="Peptidase_M23"/>
    <property type="match status" value="1"/>
</dbReference>
<keyword evidence="2" id="KW-0472">Membrane</keyword>
<feature type="compositionally biased region" description="Low complexity" evidence="1">
    <location>
        <begin position="9"/>
        <end position="24"/>
    </location>
</feature>
<dbReference type="Gene3D" id="2.70.70.10">
    <property type="entry name" value="Glucose Permease (Domain IIA)"/>
    <property type="match status" value="1"/>
</dbReference>
<feature type="region of interest" description="Disordered" evidence="1">
    <location>
        <begin position="1"/>
        <end position="34"/>
    </location>
</feature>
<gene>
    <name evidence="4" type="ORF">FRACA_50070</name>
</gene>
<sequence length="237" mass="24974">MQPTENVSEGAAELAAAAPPQAAEPRSRRFGRGGTRRSRRWLRLAIVGLIASFIPALVGAGAAQAATGGGVAGKASRPAFQLPFACGTQVRLESFGHAPAVDIFRVPTKATENTVVVAPAAGTVTQSYSNPRGAGNIIQINHGGRWFTTYIHLRSRAVRVGQHVAAGTVIGRVGHTGVTSNGVSHLHFEMAIDRNGDGRADWGVPNKERVTPVFNGVTYATRNSQTARAVSHNCPRR</sequence>
<keyword evidence="2" id="KW-1133">Transmembrane helix</keyword>
<accession>A0A2I2KYD3</accession>
<dbReference type="PANTHER" id="PTHR21666:SF270">
    <property type="entry name" value="MUREIN HYDROLASE ACTIVATOR ENVC"/>
    <property type="match status" value="1"/>
</dbReference>
<name>A0A2I2KYD3_9ACTN</name>
<evidence type="ECO:0000256" key="2">
    <source>
        <dbReference type="SAM" id="Phobius"/>
    </source>
</evidence>
<protein>
    <submittedName>
        <fullName evidence="4">Peptidase family M23 (Modular protein)</fullName>
    </submittedName>
</protein>
<dbReference type="GO" id="GO:0004222">
    <property type="term" value="F:metalloendopeptidase activity"/>
    <property type="evidence" value="ECO:0007669"/>
    <property type="project" value="TreeGrafter"/>
</dbReference>
<evidence type="ECO:0000259" key="3">
    <source>
        <dbReference type="Pfam" id="PF01551"/>
    </source>
</evidence>
<feature type="transmembrane region" description="Helical" evidence="2">
    <location>
        <begin position="41"/>
        <end position="63"/>
    </location>
</feature>